<dbReference type="SUPFAM" id="SSF56784">
    <property type="entry name" value="HAD-like"/>
    <property type="match status" value="1"/>
</dbReference>
<dbReference type="Gene3D" id="3.40.50.1000">
    <property type="entry name" value="HAD superfamily/HAD-like"/>
    <property type="match status" value="1"/>
</dbReference>
<dbReference type="EMBL" id="JAFBCV010000008">
    <property type="protein sequence ID" value="MBM7839470.1"/>
    <property type="molecule type" value="Genomic_DNA"/>
</dbReference>
<dbReference type="InterPro" id="IPR041492">
    <property type="entry name" value="HAD_2"/>
</dbReference>
<protein>
    <submittedName>
        <fullName evidence="3">Phosphoglycolate phosphatase-like HAD superfamily hydrolase</fullName>
    </submittedName>
</protein>
<sequence>MLNTLKEVGYRLAVATSKPTVFANDILAHFKLETYFDCVVGSELDGTRSDKGEVISYALSLLQVKPEDVVMVGDRVHDIAGARDCDVDSIAVSYGYGSEEELAAAGATHRVNGVNELLNLLVKEKQLNSIN</sequence>
<evidence type="ECO:0000313" key="4">
    <source>
        <dbReference type="Proteomes" id="UP001179280"/>
    </source>
</evidence>
<dbReference type="Proteomes" id="UP001179280">
    <property type="component" value="Unassembled WGS sequence"/>
</dbReference>
<comment type="caution">
    <text evidence="3">The sequence shown here is derived from an EMBL/GenBank/DDBJ whole genome shotgun (WGS) entry which is preliminary data.</text>
</comment>
<name>A0ABS2SVB2_9BACI</name>
<dbReference type="InterPro" id="IPR006439">
    <property type="entry name" value="HAD-SF_hydro_IA"/>
</dbReference>
<dbReference type="PANTHER" id="PTHR43434:SF20">
    <property type="entry name" value="5'-NUCLEOTIDASE"/>
    <property type="match status" value="1"/>
</dbReference>
<organism evidence="3 4">
    <name type="scientific">Shouchella xiaoxiensis</name>
    <dbReference type="NCBI Taxonomy" id="766895"/>
    <lineage>
        <taxon>Bacteria</taxon>
        <taxon>Bacillati</taxon>
        <taxon>Bacillota</taxon>
        <taxon>Bacilli</taxon>
        <taxon>Bacillales</taxon>
        <taxon>Bacillaceae</taxon>
        <taxon>Shouchella</taxon>
    </lineage>
</organism>
<dbReference type="RefSeq" id="WP_367617804.1">
    <property type="nucleotide sequence ID" value="NZ_JAFBCV010000008.1"/>
</dbReference>
<proteinExistence type="predicted"/>
<evidence type="ECO:0000256" key="1">
    <source>
        <dbReference type="ARBA" id="ARBA00022801"/>
    </source>
</evidence>
<dbReference type="NCBIfam" id="TIGR01549">
    <property type="entry name" value="HAD-SF-IA-v1"/>
    <property type="match status" value="1"/>
</dbReference>
<keyword evidence="2" id="KW-0460">Magnesium</keyword>
<accession>A0ABS2SVB2</accession>
<evidence type="ECO:0000256" key="2">
    <source>
        <dbReference type="ARBA" id="ARBA00022842"/>
    </source>
</evidence>
<dbReference type="InterPro" id="IPR023214">
    <property type="entry name" value="HAD_sf"/>
</dbReference>
<keyword evidence="1" id="KW-0378">Hydrolase</keyword>
<evidence type="ECO:0000313" key="3">
    <source>
        <dbReference type="EMBL" id="MBM7839470.1"/>
    </source>
</evidence>
<dbReference type="InterPro" id="IPR036412">
    <property type="entry name" value="HAD-like_sf"/>
</dbReference>
<dbReference type="InterPro" id="IPR050155">
    <property type="entry name" value="HAD-like_hydrolase_sf"/>
</dbReference>
<dbReference type="PANTHER" id="PTHR43434">
    <property type="entry name" value="PHOSPHOGLYCOLATE PHOSPHATASE"/>
    <property type="match status" value="1"/>
</dbReference>
<keyword evidence="4" id="KW-1185">Reference proteome</keyword>
<reference evidence="3" key="1">
    <citation type="submission" date="2021-01" db="EMBL/GenBank/DDBJ databases">
        <title>Genomic Encyclopedia of Type Strains, Phase IV (KMG-IV): sequencing the most valuable type-strain genomes for metagenomic binning, comparative biology and taxonomic classification.</title>
        <authorList>
            <person name="Goeker M."/>
        </authorList>
    </citation>
    <scope>NUCLEOTIDE SEQUENCE</scope>
    <source>
        <strain evidence="3">DSM 21943</strain>
    </source>
</reference>
<dbReference type="Pfam" id="PF13419">
    <property type="entry name" value="HAD_2"/>
    <property type="match status" value="1"/>
</dbReference>
<gene>
    <name evidence="3" type="ORF">JOC54_002750</name>
</gene>